<keyword evidence="3" id="KW-1185">Reference proteome</keyword>
<evidence type="ECO:0000256" key="1">
    <source>
        <dbReference type="SAM" id="MobiDB-lite"/>
    </source>
</evidence>
<feature type="region of interest" description="Disordered" evidence="1">
    <location>
        <begin position="1"/>
        <end position="25"/>
    </location>
</feature>
<dbReference type="AlphaFoldDB" id="A0A9Q1E9D2"/>
<proteinExistence type="predicted"/>
<comment type="caution">
    <text evidence="2">The sequence shown here is derived from an EMBL/GenBank/DDBJ whole genome shotgun (WGS) entry which is preliminary data.</text>
</comment>
<accession>A0A9Q1E9D2</accession>
<sequence length="264" mass="27837">MDTGFFSSEEPPERGRQTSALYGGAPSLFPVRPIACSPDGTSRNVTAVARRASAAGSAIPGRFKRETKRAPLRSAALSHTSPRYRRGGATSSVPSRGRCESEPGARGTRAKVRAEGGGGERESRSRPQTCAPPARISRDSLSSDTPLPGMCRRDTANGQTRPRLCIYAGARRRAPLRSPGCHGNGPDHLGPERRYQGGWRAFSAAPREAEKLLKTLHFCGSSLSSDVDVSTCRPTAGGASAAAPAARINNSAVSSTAHCLFHSL</sequence>
<organism evidence="2 3">
    <name type="scientific">Synaphobranchus kaupii</name>
    <name type="common">Kaup's arrowtooth eel</name>
    <dbReference type="NCBI Taxonomy" id="118154"/>
    <lineage>
        <taxon>Eukaryota</taxon>
        <taxon>Metazoa</taxon>
        <taxon>Chordata</taxon>
        <taxon>Craniata</taxon>
        <taxon>Vertebrata</taxon>
        <taxon>Euteleostomi</taxon>
        <taxon>Actinopterygii</taxon>
        <taxon>Neopterygii</taxon>
        <taxon>Teleostei</taxon>
        <taxon>Anguilliformes</taxon>
        <taxon>Synaphobranchidae</taxon>
        <taxon>Synaphobranchus</taxon>
    </lineage>
</organism>
<gene>
    <name evidence="2" type="ORF">SKAU_G00402920</name>
</gene>
<dbReference type="EMBL" id="JAINUF010000021">
    <property type="protein sequence ID" value="KAJ8334653.1"/>
    <property type="molecule type" value="Genomic_DNA"/>
</dbReference>
<reference evidence="2" key="1">
    <citation type="journal article" date="2023" name="Science">
        <title>Genome structures resolve the early diversification of teleost fishes.</title>
        <authorList>
            <person name="Parey E."/>
            <person name="Louis A."/>
            <person name="Montfort J."/>
            <person name="Bouchez O."/>
            <person name="Roques C."/>
            <person name="Iampietro C."/>
            <person name="Lluch J."/>
            <person name="Castinel A."/>
            <person name="Donnadieu C."/>
            <person name="Desvignes T."/>
            <person name="Floi Bucao C."/>
            <person name="Jouanno E."/>
            <person name="Wen M."/>
            <person name="Mejri S."/>
            <person name="Dirks R."/>
            <person name="Jansen H."/>
            <person name="Henkel C."/>
            <person name="Chen W.J."/>
            <person name="Zahm M."/>
            <person name="Cabau C."/>
            <person name="Klopp C."/>
            <person name="Thompson A.W."/>
            <person name="Robinson-Rechavi M."/>
            <person name="Braasch I."/>
            <person name="Lecointre G."/>
            <person name="Bobe J."/>
            <person name="Postlethwait J.H."/>
            <person name="Berthelot C."/>
            <person name="Roest Crollius H."/>
            <person name="Guiguen Y."/>
        </authorList>
    </citation>
    <scope>NUCLEOTIDE SEQUENCE</scope>
    <source>
        <strain evidence="2">WJC10195</strain>
    </source>
</reference>
<evidence type="ECO:0000313" key="3">
    <source>
        <dbReference type="Proteomes" id="UP001152622"/>
    </source>
</evidence>
<feature type="region of interest" description="Disordered" evidence="1">
    <location>
        <begin position="52"/>
        <end position="156"/>
    </location>
</feature>
<name>A0A9Q1E9D2_SYNKA</name>
<feature type="compositionally biased region" description="Basic and acidic residues" evidence="1">
    <location>
        <begin position="112"/>
        <end position="125"/>
    </location>
</feature>
<protein>
    <submittedName>
        <fullName evidence="2">Uncharacterized protein</fullName>
    </submittedName>
</protein>
<evidence type="ECO:0000313" key="2">
    <source>
        <dbReference type="EMBL" id="KAJ8334653.1"/>
    </source>
</evidence>
<dbReference type="Proteomes" id="UP001152622">
    <property type="component" value="Chromosome 21"/>
</dbReference>